<proteinExistence type="predicted"/>
<dbReference type="OrthoDB" id="9815644at2"/>
<organism evidence="3 4">
    <name type="scientific">Candidatus Thiodictyon syntrophicum</name>
    <dbReference type="NCBI Taxonomy" id="1166950"/>
    <lineage>
        <taxon>Bacteria</taxon>
        <taxon>Pseudomonadati</taxon>
        <taxon>Pseudomonadota</taxon>
        <taxon>Gammaproteobacteria</taxon>
        <taxon>Chromatiales</taxon>
        <taxon>Chromatiaceae</taxon>
        <taxon>Thiodictyon</taxon>
    </lineage>
</organism>
<evidence type="ECO:0000259" key="2">
    <source>
        <dbReference type="Pfam" id="PF08484"/>
    </source>
</evidence>
<dbReference type="CDD" id="cd02440">
    <property type="entry name" value="AdoMet_MTases"/>
    <property type="match status" value="1"/>
</dbReference>
<accession>A0A2K8UG15</accession>
<dbReference type="Gene3D" id="3.40.50.720">
    <property type="entry name" value="NAD(P)-binding Rossmann-like Domain"/>
    <property type="match status" value="1"/>
</dbReference>
<name>A0A2K8UG15_9GAMM</name>
<dbReference type="InterPro" id="IPR013630">
    <property type="entry name" value="Methyltransf_Zn-bd_dom_put"/>
</dbReference>
<keyword evidence="4" id="KW-1185">Reference proteome</keyword>
<dbReference type="Pfam" id="PF08421">
    <property type="entry name" value="Methyltransf_13"/>
    <property type="match status" value="1"/>
</dbReference>
<dbReference type="Gene3D" id="6.20.50.110">
    <property type="entry name" value="Methyltransferase, zinc-binding domain"/>
    <property type="match status" value="1"/>
</dbReference>
<feature type="domain" description="Methyltransferase putative zinc binding" evidence="1">
    <location>
        <begin position="14"/>
        <end position="74"/>
    </location>
</feature>
<dbReference type="PANTHER" id="PTHR43861">
    <property type="entry name" value="TRANS-ACONITATE 2-METHYLTRANSFERASE-RELATED"/>
    <property type="match status" value="1"/>
</dbReference>
<evidence type="ECO:0000259" key="1">
    <source>
        <dbReference type="Pfam" id="PF08421"/>
    </source>
</evidence>
<evidence type="ECO:0000313" key="4">
    <source>
        <dbReference type="Proteomes" id="UP000232638"/>
    </source>
</evidence>
<feature type="domain" description="C-methyltransferase" evidence="2">
    <location>
        <begin position="255"/>
        <end position="414"/>
    </location>
</feature>
<reference evidence="3 4" key="1">
    <citation type="submission" date="2017-03" db="EMBL/GenBank/DDBJ databases">
        <title>Complete genome sequence of Candidatus 'Thiodictyon syntrophicum' sp. nov. strain Cad16T, a photolithoautotroph purple sulfur bacterium isolated from an alpine meromictic lake.</title>
        <authorList>
            <person name="Luedin S.M."/>
            <person name="Pothier J.F."/>
            <person name="Danza F."/>
            <person name="Storelli N."/>
            <person name="Wittwer M."/>
            <person name="Tonolla M."/>
        </authorList>
    </citation>
    <scope>NUCLEOTIDE SEQUENCE [LARGE SCALE GENOMIC DNA]</scope>
    <source>
        <strain evidence="3 4">Cad16T</strain>
    </source>
</reference>
<dbReference type="EMBL" id="CP020370">
    <property type="protein sequence ID" value="AUB84533.1"/>
    <property type="molecule type" value="Genomic_DNA"/>
</dbReference>
<evidence type="ECO:0000313" key="3">
    <source>
        <dbReference type="EMBL" id="AUB84533.1"/>
    </source>
</evidence>
<dbReference type="Pfam" id="PF08484">
    <property type="entry name" value="Methyltransf_14"/>
    <property type="match status" value="1"/>
</dbReference>
<protein>
    <recommendedName>
        <fullName evidence="5">SAM-dependent methyltransferase</fullName>
    </recommendedName>
</protein>
<dbReference type="InterPro" id="IPR013691">
    <property type="entry name" value="MeTrfase_14"/>
</dbReference>
<dbReference type="PANTHER" id="PTHR43861:SF5">
    <property type="entry name" value="BLL5978 PROTEIN"/>
    <property type="match status" value="1"/>
</dbReference>
<dbReference type="KEGG" id="tsy:THSYN_28785"/>
<gene>
    <name evidence="3" type="ORF">THSYN_28785</name>
</gene>
<dbReference type="InterPro" id="IPR029063">
    <property type="entry name" value="SAM-dependent_MTases_sf"/>
</dbReference>
<dbReference type="InterPro" id="IPR038576">
    <property type="entry name" value="Methyltransf_Zn-bd_dom_put_sf"/>
</dbReference>
<dbReference type="AlphaFoldDB" id="A0A2K8UG15"/>
<dbReference type="Gene3D" id="6.10.250.3100">
    <property type="match status" value="1"/>
</dbReference>
<evidence type="ECO:0008006" key="5">
    <source>
        <dbReference type="Google" id="ProtNLM"/>
    </source>
</evidence>
<dbReference type="Pfam" id="PF13489">
    <property type="entry name" value="Methyltransf_23"/>
    <property type="match status" value="1"/>
</dbReference>
<dbReference type="Gene3D" id="3.40.50.150">
    <property type="entry name" value="Vaccinia Virus protein VP39"/>
    <property type="match status" value="1"/>
</dbReference>
<dbReference type="Proteomes" id="UP000232638">
    <property type="component" value="Chromosome"/>
</dbReference>
<dbReference type="SUPFAM" id="SSF53335">
    <property type="entry name" value="S-adenosyl-L-methionine-dependent methyltransferases"/>
    <property type="match status" value="1"/>
</dbReference>
<sequence length="429" mass="48172">MPQSSQSWTSRSHCAFCASPHLALVEDFGQVALAGGFLKPEEFAEEERFPMRLYFCEDCFAVQLVDVVDPAVLFKRYFYFSSAIRTLREHFVDYATEVVSRFLVPEQATVVEIGCNDGILLKPIADQGVRTVIGVDPATNVVAQIDDPRIRIVNDFFSATTSRQILEEHGAADLIVANNVFAHIADIAGVAGAVKALLKDNGVFVFEVHYLGKIILGMQYDMVYHEHLYYYSLLALENFFARLGMVIFDVKSIQIHAGSMRYYVCKEGSDHARAVSCRVGNLREEERRQGFDRHETFVRFASDIYSRKLALLALLTRLRSEGKRVVGYGASGRANTIIQYCGITHEHMEYMVDDAGAKHGFFTPGSHFEIRPSSSLQDDPPDYLLLFAWGYYSEIAEKHRSFFGAGGRMILPLPDVRVIYQPEVGTPAA</sequence>